<feature type="chain" id="PRO_5046545846" evidence="1">
    <location>
        <begin position="22"/>
        <end position="520"/>
    </location>
</feature>
<protein>
    <submittedName>
        <fullName evidence="3">DUF5689 domain-containing protein</fullName>
    </submittedName>
</protein>
<dbReference type="Pfam" id="PF18942">
    <property type="entry name" value="DUF5689"/>
    <property type="match status" value="1"/>
</dbReference>
<keyword evidence="4" id="KW-1185">Reference proteome</keyword>
<evidence type="ECO:0000313" key="3">
    <source>
        <dbReference type="EMBL" id="MCJ0743180.1"/>
    </source>
</evidence>
<comment type="caution">
    <text evidence="3">The sequence shown here is derived from an EMBL/GenBank/DDBJ whole genome shotgun (WGS) entry which is preliminary data.</text>
</comment>
<dbReference type="InterPro" id="IPR043744">
    <property type="entry name" value="DUF5689"/>
</dbReference>
<dbReference type="EMBL" id="JALGBH010000002">
    <property type="protein sequence ID" value="MCJ0743180.1"/>
    <property type="molecule type" value="Genomic_DNA"/>
</dbReference>
<dbReference type="Proteomes" id="UP001165460">
    <property type="component" value="Unassembled WGS sequence"/>
</dbReference>
<proteinExistence type="predicted"/>
<reference evidence="3" key="1">
    <citation type="submission" date="2022-03" db="EMBL/GenBank/DDBJ databases">
        <authorList>
            <person name="Woo C.Y."/>
        </authorList>
    </citation>
    <scope>NUCLEOTIDE SEQUENCE</scope>
    <source>
        <strain evidence="3">CYS-01</strain>
    </source>
</reference>
<feature type="signal peptide" evidence="1">
    <location>
        <begin position="1"/>
        <end position="21"/>
    </location>
</feature>
<name>A0ABS9ZY05_9SPHI</name>
<feature type="domain" description="DUF5689" evidence="2">
    <location>
        <begin position="41"/>
        <end position="246"/>
    </location>
</feature>
<evidence type="ECO:0000256" key="1">
    <source>
        <dbReference type="SAM" id="SignalP"/>
    </source>
</evidence>
<organism evidence="3 4">
    <name type="scientific">Pedobacter montanisoli</name>
    <dbReference type="NCBI Taxonomy" id="2923277"/>
    <lineage>
        <taxon>Bacteria</taxon>
        <taxon>Pseudomonadati</taxon>
        <taxon>Bacteroidota</taxon>
        <taxon>Sphingobacteriia</taxon>
        <taxon>Sphingobacteriales</taxon>
        <taxon>Sphingobacteriaceae</taxon>
        <taxon>Pedobacter</taxon>
    </lineage>
</organism>
<accession>A0ABS9ZY05</accession>
<evidence type="ECO:0000313" key="4">
    <source>
        <dbReference type="Proteomes" id="UP001165460"/>
    </source>
</evidence>
<dbReference type="PROSITE" id="PS51257">
    <property type="entry name" value="PROKAR_LIPOPROTEIN"/>
    <property type="match status" value="1"/>
</dbReference>
<sequence length="520" mass="55030">MKKTLKYLCLLAIITSVMMSACKRDADYIKGTPSPFISNFDLKKQYKEADLLLNTDIMLGANSIKGVVISDYSSGNAPNGLLVIQNSRMVGSGIDSVRGMAVNIGADAVKYAIGDSVHIKVEGGTLKRVNGILQITGLSSAAVNKVASGKSIKVPIVSSAQLLAAPGTYENTLITMSNTVLEPEPAQGETYVGDKTINDGFGIATLHTEATANFASQQLPPSANFTGVIYYNNQRKPQLWIRNIDDAFELPLIKPSPVIITGYLPDPQGTDASTSAQYEYIQFMATKDIDFAVTPFSVVTNNNAGAATYPTLGWATGGVRTYKINLTSGTVRKGEFFYVGGSSKLIWGAGSTNVSNAKWIAAVNYASNNGADFGTANTNLLANSGNPAGIAVFEGTTVTASSVPLDVMMYGGSTPISGMVYSAGPPEVGYRITNTDFYSTINASTRKPQPIYGGGSNTTRLSFQATQSNPTGGSFVRLGGIYNPATGRWKTGRSLRNITMSLTMQLSELETGVGITTLEN</sequence>
<dbReference type="RefSeq" id="WP_243362272.1">
    <property type="nucleotide sequence ID" value="NZ_JALGBH010000002.1"/>
</dbReference>
<gene>
    <name evidence="3" type="ORF">MMF97_10690</name>
</gene>
<evidence type="ECO:0000259" key="2">
    <source>
        <dbReference type="Pfam" id="PF18942"/>
    </source>
</evidence>
<keyword evidence="1" id="KW-0732">Signal</keyword>